<reference evidence="4 5" key="1">
    <citation type="submission" date="2016-09" db="EMBL/GenBank/DDBJ databases">
        <title>Rhizobium oryziradicis sp. nov., isolated from the root of rice.</title>
        <authorList>
            <person name="Zhao J."/>
            <person name="Zhang X."/>
        </authorList>
    </citation>
    <scope>NUCLEOTIDE SEQUENCE [LARGE SCALE GENOMIC DNA]</scope>
    <source>
        <strain evidence="4 5">N19</strain>
    </source>
</reference>
<organism evidence="4 5">
    <name type="scientific">Rhizobium oryziradicis</name>
    <dbReference type="NCBI Taxonomy" id="1867956"/>
    <lineage>
        <taxon>Bacteria</taxon>
        <taxon>Pseudomonadati</taxon>
        <taxon>Pseudomonadota</taxon>
        <taxon>Alphaproteobacteria</taxon>
        <taxon>Hyphomicrobiales</taxon>
        <taxon>Rhizobiaceae</taxon>
        <taxon>Rhizobium/Agrobacterium group</taxon>
        <taxon>Rhizobium</taxon>
    </lineage>
</organism>
<dbReference type="OrthoDB" id="5197601at2"/>
<accession>A0A1Q8ZKR5</accession>
<dbReference type="InterPro" id="IPR051121">
    <property type="entry name" value="FAH"/>
</dbReference>
<dbReference type="Pfam" id="PF01557">
    <property type="entry name" value="FAA_hydrolase"/>
    <property type="match status" value="1"/>
</dbReference>
<dbReference type="STRING" id="1867956.BJF95_13075"/>
<dbReference type="Proteomes" id="UP000186894">
    <property type="component" value="Unassembled WGS sequence"/>
</dbReference>
<dbReference type="GO" id="GO:0016853">
    <property type="term" value="F:isomerase activity"/>
    <property type="evidence" value="ECO:0007669"/>
    <property type="project" value="UniProtKB-KW"/>
</dbReference>
<protein>
    <submittedName>
        <fullName evidence="4">5-carboxymethyl-2-hydroxymuconate isomerase</fullName>
    </submittedName>
</protein>
<dbReference type="AlphaFoldDB" id="A0A1Q8ZKR5"/>
<evidence type="ECO:0000313" key="4">
    <source>
        <dbReference type="EMBL" id="OLP42371.1"/>
    </source>
</evidence>
<comment type="caution">
    <text evidence="4">The sequence shown here is derived from an EMBL/GenBank/DDBJ whole genome shotgun (WGS) entry which is preliminary data.</text>
</comment>
<dbReference type="SUPFAM" id="SSF56529">
    <property type="entry name" value="FAH"/>
    <property type="match status" value="1"/>
</dbReference>
<dbReference type="RefSeq" id="WP_075641841.1">
    <property type="nucleotide sequence ID" value="NZ_MKIM01000033.1"/>
</dbReference>
<comment type="similarity">
    <text evidence="1">Belongs to the FAH family.</text>
</comment>
<dbReference type="PANTHER" id="PTHR42796:SF4">
    <property type="entry name" value="FUMARYLACETOACETATE HYDROLASE DOMAIN-CONTAINING PROTEIN 2A"/>
    <property type="match status" value="1"/>
</dbReference>
<gene>
    <name evidence="4" type="ORF">BJF95_13075</name>
</gene>
<keyword evidence="2" id="KW-0479">Metal-binding</keyword>
<feature type="domain" description="Fumarylacetoacetase-like C-terminal" evidence="3">
    <location>
        <begin position="75"/>
        <end position="280"/>
    </location>
</feature>
<dbReference type="PANTHER" id="PTHR42796">
    <property type="entry name" value="FUMARYLACETOACETATE HYDROLASE DOMAIN-CONTAINING PROTEIN 2A-RELATED"/>
    <property type="match status" value="1"/>
</dbReference>
<dbReference type="Gene3D" id="3.90.850.10">
    <property type="entry name" value="Fumarylacetoacetase-like, C-terminal domain"/>
    <property type="match status" value="1"/>
</dbReference>
<dbReference type="FunFam" id="3.90.850.10:FF:000002">
    <property type="entry name" value="2-hydroxyhepta-2,4-diene-1,7-dioate isomerase"/>
    <property type="match status" value="1"/>
</dbReference>
<keyword evidence="5" id="KW-1185">Reference proteome</keyword>
<dbReference type="InterPro" id="IPR011234">
    <property type="entry name" value="Fumarylacetoacetase-like_C"/>
</dbReference>
<keyword evidence="4" id="KW-0413">Isomerase</keyword>
<sequence length="283" mass="30539">MKFVSFTRLGRAGFGALVEGGIVDLTGRLSYDCLTLKQAILDDLLEIAGDYVQDRRPELALSDVALVPVIPDPAKILCIGVNYVAHREETKRPEVGYPTVFTRFADTQIGHGQPMVKPARSNSLDFEAELAVVIGRGGRNIAEEDALDHIAGYSCYHDGSVRDWQRHTSQFVPGKNYPATAGFGPALVTPDEVGDYRTLSITGRLNGEVVQQATLDDLIFPIPQLIAYLSAFTALSAGDVIVTGTPGGVGERREPPLFMKAGDVFEVDIPGVGLLRNPVVAEM</sequence>
<dbReference type="InterPro" id="IPR036663">
    <property type="entry name" value="Fumarylacetoacetase_C_sf"/>
</dbReference>
<name>A0A1Q8ZKR5_9HYPH</name>
<proteinExistence type="inferred from homology"/>
<evidence type="ECO:0000256" key="1">
    <source>
        <dbReference type="ARBA" id="ARBA00010211"/>
    </source>
</evidence>
<dbReference type="GO" id="GO:0046872">
    <property type="term" value="F:metal ion binding"/>
    <property type="evidence" value="ECO:0007669"/>
    <property type="project" value="UniProtKB-KW"/>
</dbReference>
<evidence type="ECO:0000256" key="2">
    <source>
        <dbReference type="ARBA" id="ARBA00022723"/>
    </source>
</evidence>
<dbReference type="GO" id="GO:0019752">
    <property type="term" value="P:carboxylic acid metabolic process"/>
    <property type="evidence" value="ECO:0007669"/>
    <property type="project" value="UniProtKB-ARBA"/>
</dbReference>
<dbReference type="EMBL" id="MKIM01000033">
    <property type="protein sequence ID" value="OLP42371.1"/>
    <property type="molecule type" value="Genomic_DNA"/>
</dbReference>
<evidence type="ECO:0000259" key="3">
    <source>
        <dbReference type="Pfam" id="PF01557"/>
    </source>
</evidence>
<evidence type="ECO:0000313" key="5">
    <source>
        <dbReference type="Proteomes" id="UP000186894"/>
    </source>
</evidence>